<dbReference type="InterPro" id="IPR001610">
    <property type="entry name" value="PAC"/>
</dbReference>
<dbReference type="Pfam" id="PF02518">
    <property type="entry name" value="HATPase_c"/>
    <property type="match status" value="1"/>
</dbReference>
<feature type="domain" description="Histidine kinase" evidence="6">
    <location>
        <begin position="297"/>
        <end position="508"/>
    </location>
</feature>
<dbReference type="PROSITE" id="PS50113">
    <property type="entry name" value="PAC"/>
    <property type="match status" value="2"/>
</dbReference>
<evidence type="ECO:0000259" key="8">
    <source>
        <dbReference type="PROSITE" id="PS50113"/>
    </source>
</evidence>
<dbReference type="SUPFAM" id="SSF55785">
    <property type="entry name" value="PYP-like sensor domain (PAS domain)"/>
    <property type="match status" value="2"/>
</dbReference>
<feature type="domain" description="PAS" evidence="7">
    <location>
        <begin position="16"/>
        <end position="86"/>
    </location>
</feature>
<dbReference type="InterPro" id="IPR052162">
    <property type="entry name" value="Sensor_kinase/Photoreceptor"/>
</dbReference>
<feature type="domain" description="PAC" evidence="8">
    <location>
        <begin position="90"/>
        <end position="141"/>
    </location>
</feature>
<dbReference type="SMART" id="SM00091">
    <property type="entry name" value="PAS"/>
    <property type="match status" value="2"/>
</dbReference>
<dbReference type="AlphaFoldDB" id="A0A8X8IIG9"/>
<dbReference type="Pfam" id="PF08447">
    <property type="entry name" value="PAS_3"/>
    <property type="match status" value="2"/>
</dbReference>
<dbReference type="InterPro" id="IPR036890">
    <property type="entry name" value="HATPase_C_sf"/>
</dbReference>
<dbReference type="GO" id="GO:0000155">
    <property type="term" value="F:phosphorelay sensor kinase activity"/>
    <property type="evidence" value="ECO:0007669"/>
    <property type="project" value="InterPro"/>
</dbReference>
<dbReference type="SMART" id="SM00388">
    <property type="entry name" value="HisKA"/>
    <property type="match status" value="1"/>
</dbReference>
<dbReference type="PROSITE" id="PS50109">
    <property type="entry name" value="HIS_KIN"/>
    <property type="match status" value="1"/>
</dbReference>
<name>A0A8X8IIG9_9BACT</name>
<dbReference type="SMART" id="SM00086">
    <property type="entry name" value="PAC"/>
    <property type="match status" value="2"/>
</dbReference>
<keyword evidence="3" id="KW-0597">Phosphoprotein</keyword>
<dbReference type="Pfam" id="PF00512">
    <property type="entry name" value="HisKA"/>
    <property type="match status" value="1"/>
</dbReference>
<feature type="domain" description="PAS" evidence="7">
    <location>
        <begin position="142"/>
        <end position="215"/>
    </location>
</feature>
<evidence type="ECO:0000256" key="1">
    <source>
        <dbReference type="ARBA" id="ARBA00000085"/>
    </source>
</evidence>
<keyword evidence="5" id="KW-0418">Kinase</keyword>
<evidence type="ECO:0000256" key="2">
    <source>
        <dbReference type="ARBA" id="ARBA00012438"/>
    </source>
</evidence>
<dbReference type="Proteomes" id="UP000198711">
    <property type="component" value="Unassembled WGS sequence"/>
</dbReference>
<dbReference type="InterPro" id="IPR003661">
    <property type="entry name" value="HisK_dim/P_dom"/>
</dbReference>
<keyword evidence="4" id="KW-0808">Transferase</keyword>
<dbReference type="CDD" id="cd00082">
    <property type="entry name" value="HisKA"/>
    <property type="match status" value="1"/>
</dbReference>
<protein>
    <recommendedName>
        <fullName evidence="2">histidine kinase</fullName>
        <ecNumber evidence="2">2.7.13.3</ecNumber>
    </recommendedName>
</protein>
<evidence type="ECO:0000259" key="6">
    <source>
        <dbReference type="PROSITE" id="PS50109"/>
    </source>
</evidence>
<keyword evidence="10" id="KW-1185">Reference proteome</keyword>
<dbReference type="SMART" id="SM00387">
    <property type="entry name" value="HATPase_c"/>
    <property type="match status" value="1"/>
</dbReference>
<dbReference type="InterPro" id="IPR003594">
    <property type="entry name" value="HATPase_dom"/>
</dbReference>
<dbReference type="InterPro" id="IPR013655">
    <property type="entry name" value="PAS_fold_3"/>
</dbReference>
<feature type="domain" description="PAC" evidence="8">
    <location>
        <begin position="220"/>
        <end position="272"/>
    </location>
</feature>
<evidence type="ECO:0000313" key="9">
    <source>
        <dbReference type="EMBL" id="SDX48936.1"/>
    </source>
</evidence>
<reference evidence="9 10" key="1">
    <citation type="submission" date="2016-10" db="EMBL/GenBank/DDBJ databases">
        <authorList>
            <person name="Varghese N."/>
            <person name="Submissions S."/>
        </authorList>
    </citation>
    <scope>NUCLEOTIDE SEQUENCE [LARGE SCALE GENOMIC DNA]</scope>
    <source>
        <strain evidence="9 10">DSM 25353</strain>
    </source>
</reference>
<organism evidence="9 10">
    <name type="scientific">Hydrobacter penzbergensis</name>
    <dbReference type="NCBI Taxonomy" id="1235997"/>
    <lineage>
        <taxon>Bacteria</taxon>
        <taxon>Pseudomonadati</taxon>
        <taxon>Bacteroidota</taxon>
        <taxon>Chitinophagia</taxon>
        <taxon>Chitinophagales</taxon>
        <taxon>Chitinophagaceae</taxon>
        <taxon>Hydrobacter</taxon>
    </lineage>
</organism>
<dbReference type="Gene3D" id="3.30.565.10">
    <property type="entry name" value="Histidine kinase-like ATPase, C-terminal domain"/>
    <property type="match status" value="1"/>
</dbReference>
<dbReference type="InterPro" id="IPR036097">
    <property type="entry name" value="HisK_dim/P_sf"/>
</dbReference>
<evidence type="ECO:0000256" key="5">
    <source>
        <dbReference type="ARBA" id="ARBA00022777"/>
    </source>
</evidence>
<accession>A0A8X8IIG9</accession>
<proteinExistence type="predicted"/>
<dbReference type="Gene3D" id="1.10.287.130">
    <property type="match status" value="1"/>
</dbReference>
<dbReference type="SUPFAM" id="SSF47384">
    <property type="entry name" value="Homodimeric domain of signal transducing histidine kinase"/>
    <property type="match status" value="1"/>
</dbReference>
<dbReference type="InterPro" id="IPR000700">
    <property type="entry name" value="PAS-assoc_C"/>
</dbReference>
<comment type="catalytic activity">
    <reaction evidence="1">
        <text>ATP + protein L-histidine = ADP + protein N-phospho-L-histidine.</text>
        <dbReference type="EC" id="2.7.13.3"/>
    </reaction>
</comment>
<dbReference type="Gene3D" id="3.30.450.20">
    <property type="entry name" value="PAS domain"/>
    <property type="match status" value="2"/>
</dbReference>
<dbReference type="InterPro" id="IPR035965">
    <property type="entry name" value="PAS-like_dom_sf"/>
</dbReference>
<evidence type="ECO:0000256" key="4">
    <source>
        <dbReference type="ARBA" id="ARBA00022679"/>
    </source>
</evidence>
<comment type="caution">
    <text evidence="9">The sequence shown here is derived from an EMBL/GenBank/DDBJ whole genome shotgun (WGS) entry which is preliminary data.</text>
</comment>
<gene>
    <name evidence="9" type="ORF">SAMN05444410_11765</name>
</gene>
<dbReference type="Gene3D" id="2.10.70.100">
    <property type="match status" value="1"/>
</dbReference>
<dbReference type="PRINTS" id="PR00344">
    <property type="entry name" value="BCTRLSENSOR"/>
</dbReference>
<dbReference type="CDD" id="cd00130">
    <property type="entry name" value="PAS"/>
    <property type="match status" value="2"/>
</dbReference>
<dbReference type="PANTHER" id="PTHR43304">
    <property type="entry name" value="PHYTOCHROME-LIKE PROTEIN CPH1"/>
    <property type="match status" value="1"/>
</dbReference>
<dbReference type="InterPro" id="IPR000014">
    <property type="entry name" value="PAS"/>
</dbReference>
<dbReference type="FunFam" id="3.30.565.10:FF:000006">
    <property type="entry name" value="Sensor histidine kinase WalK"/>
    <property type="match status" value="1"/>
</dbReference>
<evidence type="ECO:0000313" key="10">
    <source>
        <dbReference type="Proteomes" id="UP000198711"/>
    </source>
</evidence>
<evidence type="ECO:0000256" key="3">
    <source>
        <dbReference type="ARBA" id="ARBA00022553"/>
    </source>
</evidence>
<evidence type="ECO:0000259" key="7">
    <source>
        <dbReference type="PROSITE" id="PS50112"/>
    </source>
</evidence>
<dbReference type="PROSITE" id="PS50112">
    <property type="entry name" value="PAS"/>
    <property type="match status" value="2"/>
</dbReference>
<dbReference type="InterPro" id="IPR005467">
    <property type="entry name" value="His_kinase_dom"/>
</dbReference>
<dbReference type="NCBIfam" id="TIGR00229">
    <property type="entry name" value="sensory_box"/>
    <property type="match status" value="2"/>
</dbReference>
<sequence length="508" mass="58559">MLRMTRNAEAVSDGAGELRFRMLVENSMDIIIHANIHREITYINPAVKKIMGYEVEEVVGKRLRDMIYEADLNRLLGEFEEVLQSPGKSFKKEYRVKKKEGGFVWVEATVVNLLHMKGVEGMIINQRDITEKKEKEEELYKSNERFLYVARATNDAIWDWDLESDIVTRTGHGLKTNFGYDPVEVSKDKDFWIKKVHPDDLESMLDKRARALNDSQDAYWDDEYRIIKADGSFAYIYDKGYIIRNQEGKAIRMIGATQDITRRRAAEALLGELNTRLKKRAAELTTSNIELERFAYVASHDLQEPLRMVSSFLQLFRKKYEGQIDETADRYIHYALDGAERMKKLILDLLTYSRVGSDKSGYEEVNMNELLKDIYNLFEKEIKETNAQVEIGNLPMINANKTQMFQLFQNLVGNALKYHSKEIPSIKITCKEMESQYLFSVKDNGIGIDAAHYEKIFQLFQRLHSKGSYSGTGIGLAICKKIAERHGGSIWVESGKENGSCFYLTIGK</sequence>
<dbReference type="EMBL" id="FNNO01000017">
    <property type="protein sequence ID" value="SDX48936.1"/>
    <property type="molecule type" value="Genomic_DNA"/>
</dbReference>
<dbReference type="EC" id="2.7.13.3" evidence="2"/>
<dbReference type="InterPro" id="IPR004358">
    <property type="entry name" value="Sig_transdc_His_kin-like_C"/>
</dbReference>
<dbReference type="PANTHER" id="PTHR43304:SF1">
    <property type="entry name" value="PAC DOMAIN-CONTAINING PROTEIN"/>
    <property type="match status" value="1"/>
</dbReference>
<dbReference type="SUPFAM" id="SSF55874">
    <property type="entry name" value="ATPase domain of HSP90 chaperone/DNA topoisomerase II/histidine kinase"/>
    <property type="match status" value="1"/>
</dbReference>